<sequence length="485" mass="53933">MTPSSQNPLIFYPRRGSRHESVHRSMQLEIRVFSPAIKSTPGMGDSPGRTLPVFGEHDEVAGVVLLDPRYCTSPGRITVTLEGNFTIGHADPHDGRRRGTQQHMFFTSSQEFYSAERNGVQTSMTLRETFANTVRPKQRKPRTSSTVLNNGLPPNLFPFEFDMPQGQRGQEMPPSFKISSVTRDSNDGAPHAEDAEVSYTITALWEANDGSDRALIEAPIIFQPETDFDFVDGSWKPQAWLELPLRTDRSRVPFQCAITLPNPASFLKNGQIPFFVVFTTQPRSKTLCREIAADATIAVSLLRKVTVNIERPYTIVPRPHTAPATHQKGQGPPSAWMMGSHLEEVGSRSTTTSILKRMVKSAPPRLMKSPSYNDIRSAFSINKELPPLPLPSPPSAVTYTETRTLKTRMSIGFPKRPRSACAPDEHTSLGAHAALPDGLYKGKVNLNPQLLPSIDWAGLNVKYYMDVSVLFGQDELRARVPVRIF</sequence>
<dbReference type="Proteomes" id="UP000886501">
    <property type="component" value="Unassembled WGS sequence"/>
</dbReference>
<gene>
    <name evidence="1" type="ORF">BDM02DRAFT_3183340</name>
</gene>
<proteinExistence type="predicted"/>
<evidence type="ECO:0000313" key="2">
    <source>
        <dbReference type="Proteomes" id="UP000886501"/>
    </source>
</evidence>
<comment type="caution">
    <text evidence="1">The sequence shown here is derived from an EMBL/GenBank/DDBJ whole genome shotgun (WGS) entry which is preliminary data.</text>
</comment>
<keyword evidence="2" id="KW-1185">Reference proteome</keyword>
<evidence type="ECO:0000313" key="1">
    <source>
        <dbReference type="EMBL" id="KAF9652634.1"/>
    </source>
</evidence>
<reference evidence="1" key="2">
    <citation type="journal article" date="2020" name="Nat. Commun.">
        <title>Large-scale genome sequencing of mycorrhizal fungi provides insights into the early evolution of symbiotic traits.</title>
        <authorList>
            <person name="Miyauchi S."/>
            <person name="Kiss E."/>
            <person name="Kuo A."/>
            <person name="Drula E."/>
            <person name="Kohler A."/>
            <person name="Sanchez-Garcia M."/>
            <person name="Morin E."/>
            <person name="Andreopoulos B."/>
            <person name="Barry K.W."/>
            <person name="Bonito G."/>
            <person name="Buee M."/>
            <person name="Carver A."/>
            <person name="Chen C."/>
            <person name="Cichocki N."/>
            <person name="Clum A."/>
            <person name="Culley D."/>
            <person name="Crous P.W."/>
            <person name="Fauchery L."/>
            <person name="Girlanda M."/>
            <person name="Hayes R.D."/>
            <person name="Keri Z."/>
            <person name="LaButti K."/>
            <person name="Lipzen A."/>
            <person name="Lombard V."/>
            <person name="Magnuson J."/>
            <person name="Maillard F."/>
            <person name="Murat C."/>
            <person name="Nolan M."/>
            <person name="Ohm R.A."/>
            <person name="Pangilinan J."/>
            <person name="Pereira M.F."/>
            <person name="Perotto S."/>
            <person name="Peter M."/>
            <person name="Pfister S."/>
            <person name="Riley R."/>
            <person name="Sitrit Y."/>
            <person name="Stielow J.B."/>
            <person name="Szollosi G."/>
            <person name="Zifcakova L."/>
            <person name="Stursova M."/>
            <person name="Spatafora J.W."/>
            <person name="Tedersoo L."/>
            <person name="Vaario L.M."/>
            <person name="Yamada A."/>
            <person name="Yan M."/>
            <person name="Wang P."/>
            <person name="Xu J."/>
            <person name="Bruns T."/>
            <person name="Baldrian P."/>
            <person name="Vilgalys R."/>
            <person name="Dunand C."/>
            <person name="Henrissat B."/>
            <person name="Grigoriev I.V."/>
            <person name="Hibbett D."/>
            <person name="Nagy L.G."/>
            <person name="Martin F.M."/>
        </authorList>
    </citation>
    <scope>NUCLEOTIDE SEQUENCE</scope>
    <source>
        <strain evidence="1">P2</strain>
    </source>
</reference>
<name>A0ACB6ZSU9_THEGA</name>
<reference evidence="1" key="1">
    <citation type="submission" date="2019-10" db="EMBL/GenBank/DDBJ databases">
        <authorList>
            <consortium name="DOE Joint Genome Institute"/>
            <person name="Kuo A."/>
            <person name="Miyauchi S."/>
            <person name="Kiss E."/>
            <person name="Drula E."/>
            <person name="Kohler A."/>
            <person name="Sanchez-Garcia M."/>
            <person name="Andreopoulos B."/>
            <person name="Barry K.W."/>
            <person name="Bonito G."/>
            <person name="Buee M."/>
            <person name="Carver A."/>
            <person name="Chen C."/>
            <person name="Cichocki N."/>
            <person name="Clum A."/>
            <person name="Culley D."/>
            <person name="Crous P.W."/>
            <person name="Fauchery L."/>
            <person name="Girlanda M."/>
            <person name="Hayes R."/>
            <person name="Keri Z."/>
            <person name="Labutti K."/>
            <person name="Lipzen A."/>
            <person name="Lombard V."/>
            <person name="Magnuson J."/>
            <person name="Maillard F."/>
            <person name="Morin E."/>
            <person name="Murat C."/>
            <person name="Nolan M."/>
            <person name="Ohm R."/>
            <person name="Pangilinan J."/>
            <person name="Pereira M."/>
            <person name="Perotto S."/>
            <person name="Peter M."/>
            <person name="Riley R."/>
            <person name="Sitrit Y."/>
            <person name="Stielow B."/>
            <person name="Szollosi G."/>
            <person name="Zifcakova L."/>
            <person name="Stursova M."/>
            <person name="Spatafora J.W."/>
            <person name="Tedersoo L."/>
            <person name="Vaario L.-M."/>
            <person name="Yamada A."/>
            <person name="Yan M."/>
            <person name="Wang P."/>
            <person name="Xu J."/>
            <person name="Bruns T."/>
            <person name="Baldrian P."/>
            <person name="Vilgalys R."/>
            <person name="Henrissat B."/>
            <person name="Grigoriev I.V."/>
            <person name="Hibbett D."/>
            <person name="Nagy L.G."/>
            <person name="Martin F.M."/>
        </authorList>
    </citation>
    <scope>NUCLEOTIDE SEQUENCE</scope>
    <source>
        <strain evidence="1">P2</strain>
    </source>
</reference>
<accession>A0ACB6ZSU9</accession>
<organism evidence="1 2">
    <name type="scientific">Thelephora ganbajun</name>
    <name type="common">Ganba fungus</name>
    <dbReference type="NCBI Taxonomy" id="370292"/>
    <lineage>
        <taxon>Eukaryota</taxon>
        <taxon>Fungi</taxon>
        <taxon>Dikarya</taxon>
        <taxon>Basidiomycota</taxon>
        <taxon>Agaricomycotina</taxon>
        <taxon>Agaricomycetes</taxon>
        <taxon>Thelephorales</taxon>
        <taxon>Thelephoraceae</taxon>
        <taxon>Thelephora</taxon>
    </lineage>
</organism>
<dbReference type="EMBL" id="MU117967">
    <property type="protein sequence ID" value="KAF9652634.1"/>
    <property type="molecule type" value="Genomic_DNA"/>
</dbReference>
<protein>
    <submittedName>
        <fullName evidence="1">Uncharacterized protein</fullName>
    </submittedName>
</protein>